<gene>
    <name evidence="8" type="ORF">CR162_12430</name>
</gene>
<comment type="similarity">
    <text evidence="2">Belongs to the drug/metabolite transporter (DMT) superfamily. 10 TMS drug/metabolite exporter (DME) (TC 2.A.7.3) family.</text>
</comment>
<sequence length="301" mass="32058">MPLRHDVRRGALMMLGATALFTVMGALVKALGDRIPFPELMFFRNALALPVVLLIGLRRHVTLRTRRFPGHVARALTGTAAMSCSFFSLTVLPLAEQTALTYSTPLFVTILSIPFLGERPGIHRWGAVIAGFIGILVIAVGQGAFGAGHAAPPGMPEWVLWAGFAAAAVHGLFSGLTTMLVRQLSGTESSATIVLWQSLLMTGFSLLALPFVWVTPTLADLPLLLGIGLLGGLAQVLLTEAYASAQVSSLGPYSYTALVWAMLLGWVVWGHVPGPAMLAGSALIVAAGLYILHREMKRRRA</sequence>
<dbReference type="PANTHER" id="PTHR22911">
    <property type="entry name" value="ACYL-MALONYL CONDENSING ENZYME-RELATED"/>
    <property type="match status" value="1"/>
</dbReference>
<comment type="subcellular location">
    <subcellularLocation>
        <location evidence="1">Membrane</location>
        <topology evidence="1">Multi-pass membrane protein</topology>
    </subcellularLocation>
</comment>
<name>A0A2C6Z893_9PROT</name>
<dbReference type="EMBL" id="PDNU01000021">
    <property type="protein sequence ID" value="PHK94721.1"/>
    <property type="molecule type" value="Genomic_DNA"/>
</dbReference>
<feature type="transmembrane region" description="Helical" evidence="6">
    <location>
        <begin position="221"/>
        <end position="238"/>
    </location>
</feature>
<dbReference type="Proteomes" id="UP000223527">
    <property type="component" value="Unassembled WGS sequence"/>
</dbReference>
<feature type="transmembrane region" description="Helical" evidence="6">
    <location>
        <begin position="99"/>
        <end position="116"/>
    </location>
</feature>
<evidence type="ECO:0000313" key="9">
    <source>
        <dbReference type="Proteomes" id="UP000223527"/>
    </source>
</evidence>
<feature type="domain" description="EamA" evidence="7">
    <location>
        <begin position="163"/>
        <end position="289"/>
    </location>
</feature>
<dbReference type="OrthoDB" id="9812899at2"/>
<reference evidence="8 9" key="1">
    <citation type="submission" date="2017-10" db="EMBL/GenBank/DDBJ databases">
        <authorList>
            <person name="Banno H."/>
            <person name="Chua N.-H."/>
        </authorList>
    </citation>
    <scope>NUCLEOTIDE SEQUENCE [LARGE SCALE GENOMIC DNA]</scope>
    <source>
        <strain evidence="8 9">YW11</strain>
    </source>
</reference>
<dbReference type="Pfam" id="PF00892">
    <property type="entry name" value="EamA"/>
    <property type="match status" value="2"/>
</dbReference>
<evidence type="ECO:0000256" key="5">
    <source>
        <dbReference type="ARBA" id="ARBA00023136"/>
    </source>
</evidence>
<evidence type="ECO:0000256" key="1">
    <source>
        <dbReference type="ARBA" id="ARBA00004141"/>
    </source>
</evidence>
<keyword evidence="3 6" id="KW-0812">Transmembrane</keyword>
<keyword evidence="9" id="KW-1185">Reference proteome</keyword>
<dbReference type="InterPro" id="IPR037185">
    <property type="entry name" value="EmrE-like"/>
</dbReference>
<keyword evidence="4 6" id="KW-1133">Transmembrane helix</keyword>
<organism evidence="8 9">
    <name type="scientific">Teichococcus rhizosphaerae</name>
    <dbReference type="NCBI Taxonomy" id="1335062"/>
    <lineage>
        <taxon>Bacteria</taxon>
        <taxon>Pseudomonadati</taxon>
        <taxon>Pseudomonadota</taxon>
        <taxon>Alphaproteobacteria</taxon>
        <taxon>Acetobacterales</taxon>
        <taxon>Roseomonadaceae</taxon>
        <taxon>Roseomonas</taxon>
    </lineage>
</organism>
<feature type="transmembrane region" description="Helical" evidence="6">
    <location>
        <begin position="73"/>
        <end position="93"/>
    </location>
</feature>
<feature type="transmembrane region" description="Helical" evidence="6">
    <location>
        <begin position="275"/>
        <end position="292"/>
    </location>
</feature>
<dbReference type="InterPro" id="IPR000620">
    <property type="entry name" value="EamA_dom"/>
</dbReference>
<accession>A0A2C6Z893</accession>
<feature type="transmembrane region" description="Helical" evidence="6">
    <location>
        <begin position="158"/>
        <end position="181"/>
    </location>
</feature>
<evidence type="ECO:0000259" key="7">
    <source>
        <dbReference type="Pfam" id="PF00892"/>
    </source>
</evidence>
<evidence type="ECO:0000313" key="8">
    <source>
        <dbReference type="EMBL" id="PHK94721.1"/>
    </source>
</evidence>
<dbReference type="SUPFAM" id="SSF103481">
    <property type="entry name" value="Multidrug resistance efflux transporter EmrE"/>
    <property type="match status" value="2"/>
</dbReference>
<feature type="transmembrane region" description="Helical" evidence="6">
    <location>
        <begin position="193"/>
        <end position="215"/>
    </location>
</feature>
<feature type="transmembrane region" description="Helical" evidence="6">
    <location>
        <begin position="42"/>
        <end position="61"/>
    </location>
</feature>
<proteinExistence type="inferred from homology"/>
<feature type="transmembrane region" description="Helical" evidence="6">
    <location>
        <begin position="128"/>
        <end position="146"/>
    </location>
</feature>
<comment type="caution">
    <text evidence="8">The sequence shown here is derived from an EMBL/GenBank/DDBJ whole genome shotgun (WGS) entry which is preliminary data.</text>
</comment>
<evidence type="ECO:0000256" key="6">
    <source>
        <dbReference type="SAM" id="Phobius"/>
    </source>
</evidence>
<dbReference type="RefSeq" id="WP_099095854.1">
    <property type="nucleotide sequence ID" value="NZ_PDNU01000021.1"/>
</dbReference>
<feature type="transmembrane region" description="Helical" evidence="6">
    <location>
        <begin position="250"/>
        <end position="269"/>
    </location>
</feature>
<dbReference type="AlphaFoldDB" id="A0A2C6Z893"/>
<dbReference type="GO" id="GO:0016020">
    <property type="term" value="C:membrane"/>
    <property type="evidence" value="ECO:0007669"/>
    <property type="project" value="UniProtKB-SubCell"/>
</dbReference>
<protein>
    <submittedName>
        <fullName evidence="8">Multidrug transporter</fullName>
    </submittedName>
</protein>
<evidence type="ECO:0000256" key="3">
    <source>
        <dbReference type="ARBA" id="ARBA00022692"/>
    </source>
</evidence>
<feature type="domain" description="EamA" evidence="7">
    <location>
        <begin position="9"/>
        <end position="139"/>
    </location>
</feature>
<dbReference type="PANTHER" id="PTHR22911:SF6">
    <property type="entry name" value="SOLUTE CARRIER FAMILY 35 MEMBER G1"/>
    <property type="match status" value="1"/>
</dbReference>
<evidence type="ECO:0000256" key="4">
    <source>
        <dbReference type="ARBA" id="ARBA00022989"/>
    </source>
</evidence>
<evidence type="ECO:0000256" key="2">
    <source>
        <dbReference type="ARBA" id="ARBA00009853"/>
    </source>
</evidence>
<keyword evidence="5 6" id="KW-0472">Membrane</keyword>